<reference evidence="1 2" key="1">
    <citation type="submission" date="2016-08" db="EMBL/GenBank/DDBJ databases">
        <authorList>
            <person name="Seilhamer J.J."/>
        </authorList>
    </citation>
    <scope>NUCLEOTIDE SEQUENCE [LARGE SCALE GENOMIC DNA]</scope>
    <source>
        <strain evidence="1">M3/6</strain>
    </source>
</reference>
<evidence type="ECO:0000313" key="1">
    <source>
        <dbReference type="EMBL" id="SCD20070.1"/>
    </source>
</evidence>
<keyword evidence="2" id="KW-1185">Reference proteome</keyword>
<dbReference type="AlphaFoldDB" id="A0A1R3SYT6"/>
<dbReference type="Gene3D" id="3.40.50.300">
    <property type="entry name" value="P-loop containing nucleotide triphosphate hydrolases"/>
    <property type="match status" value="1"/>
</dbReference>
<name>A0A1R3SYT6_9BACT</name>
<dbReference type="RefSeq" id="WP_076929779.1">
    <property type="nucleotide sequence ID" value="NZ_LT605205.1"/>
</dbReference>
<dbReference type="KEGG" id="psac:PSM36_1246"/>
<proteinExistence type="predicted"/>
<accession>A0A1R3SYT6</accession>
<dbReference type="Proteomes" id="UP000187464">
    <property type="component" value="Chromosome I"/>
</dbReference>
<protein>
    <recommendedName>
        <fullName evidence="3">Phosphoenolpyruvate carboxykinase</fullName>
    </recommendedName>
</protein>
<dbReference type="EMBL" id="LT605205">
    <property type="protein sequence ID" value="SCD20070.1"/>
    <property type="molecule type" value="Genomic_DNA"/>
</dbReference>
<sequence>MKNNFFYQVAGHRFRLSFSNESLEEDSLTNYSPFRVSKETGDCLFSLSIVDNLSDELDYKQVGQFDNDIAFIGVFKPDNGSFRFRIAYPGSRDYCTMDTDAAFRVAQVKLPAGDKYRFFCLNNCLMLLYAFSTANLDTLMMHASVIKNETDGFIFLGKSGTGKSTHSRLWLDYIEGSELLNDDNPVVRIIDGNPIVYGTPWSGKTPCYRNEKALLKGIVKLEQAPQNQIKALSLLQAYAIVFPACSSMRWEEEIASGVHRTVEKLVSTVPCYRLYCLPDKAAAELSATTIKGA</sequence>
<gene>
    <name evidence="1" type="ORF">PSM36_1246</name>
</gene>
<dbReference type="SUPFAM" id="SSF53795">
    <property type="entry name" value="PEP carboxykinase-like"/>
    <property type="match status" value="1"/>
</dbReference>
<evidence type="ECO:0000313" key="2">
    <source>
        <dbReference type="Proteomes" id="UP000187464"/>
    </source>
</evidence>
<evidence type="ECO:0008006" key="3">
    <source>
        <dbReference type="Google" id="ProtNLM"/>
    </source>
</evidence>
<dbReference type="InterPro" id="IPR027417">
    <property type="entry name" value="P-loop_NTPase"/>
</dbReference>
<organism evidence="1 2">
    <name type="scientific">Proteiniphilum saccharofermentans</name>
    <dbReference type="NCBI Taxonomy" id="1642647"/>
    <lineage>
        <taxon>Bacteria</taxon>
        <taxon>Pseudomonadati</taxon>
        <taxon>Bacteroidota</taxon>
        <taxon>Bacteroidia</taxon>
        <taxon>Bacteroidales</taxon>
        <taxon>Dysgonomonadaceae</taxon>
        <taxon>Proteiniphilum</taxon>
    </lineage>
</organism>
<dbReference type="STRING" id="1642647.PSM36_1246"/>